<comment type="caution">
    <text evidence="2">The sequence shown here is derived from an EMBL/GenBank/DDBJ whole genome shotgun (WGS) entry which is preliminary data.</text>
</comment>
<gene>
    <name evidence="2" type="ORF">B9Z19DRAFT_1138316</name>
</gene>
<evidence type="ECO:0000313" key="3">
    <source>
        <dbReference type="Proteomes" id="UP000244722"/>
    </source>
</evidence>
<proteinExistence type="predicted"/>
<organism evidence="2 3">
    <name type="scientific">Tuber borchii</name>
    <name type="common">White truffle</name>
    <dbReference type="NCBI Taxonomy" id="42251"/>
    <lineage>
        <taxon>Eukaryota</taxon>
        <taxon>Fungi</taxon>
        <taxon>Dikarya</taxon>
        <taxon>Ascomycota</taxon>
        <taxon>Pezizomycotina</taxon>
        <taxon>Pezizomycetes</taxon>
        <taxon>Pezizales</taxon>
        <taxon>Tuberaceae</taxon>
        <taxon>Tuber</taxon>
    </lineage>
</organism>
<dbReference type="EMBL" id="NESQ01000606">
    <property type="protein sequence ID" value="PUU72274.1"/>
    <property type="molecule type" value="Genomic_DNA"/>
</dbReference>
<reference evidence="2 3" key="1">
    <citation type="submission" date="2017-04" db="EMBL/GenBank/DDBJ databases">
        <title>Draft genome sequence of Tuber borchii Vittad., a whitish edible truffle.</title>
        <authorList>
            <consortium name="DOE Joint Genome Institute"/>
            <person name="Murat C."/>
            <person name="Kuo A."/>
            <person name="Barry K.W."/>
            <person name="Clum A."/>
            <person name="Dockter R.B."/>
            <person name="Fauchery L."/>
            <person name="Iotti M."/>
            <person name="Kohler A."/>
            <person name="Labutti K."/>
            <person name="Lindquist E.A."/>
            <person name="Lipzen A."/>
            <person name="Ohm R.A."/>
            <person name="Wang M."/>
            <person name="Grigoriev I.V."/>
            <person name="Zambonelli A."/>
            <person name="Martin F.M."/>
        </authorList>
    </citation>
    <scope>NUCLEOTIDE SEQUENCE [LARGE SCALE GENOMIC DNA]</scope>
    <source>
        <strain evidence="2 3">Tbo3840</strain>
    </source>
</reference>
<accession>A0A2T6ZA23</accession>
<protein>
    <submittedName>
        <fullName evidence="2">Uncharacterized protein</fullName>
    </submittedName>
</protein>
<evidence type="ECO:0000313" key="2">
    <source>
        <dbReference type="EMBL" id="PUU72274.1"/>
    </source>
</evidence>
<keyword evidence="1" id="KW-0175">Coiled coil</keyword>
<dbReference type="AlphaFoldDB" id="A0A2T6ZA23"/>
<sequence length="112" mass="12813">MPQGNDADFIAIEGSPLTCLVTLVVGLLLHTADEWTRHLLDRPAQLQHRLDDQERRLERLEQQFADLKEEFAALQQLVANMRVIVDEVSDLRSSLEELIHDCDALRNLLAEI</sequence>
<feature type="coiled-coil region" evidence="1">
    <location>
        <begin position="43"/>
        <end position="108"/>
    </location>
</feature>
<keyword evidence="3" id="KW-1185">Reference proteome</keyword>
<dbReference type="Proteomes" id="UP000244722">
    <property type="component" value="Unassembled WGS sequence"/>
</dbReference>
<name>A0A2T6ZA23_TUBBO</name>
<evidence type="ECO:0000256" key="1">
    <source>
        <dbReference type="SAM" id="Coils"/>
    </source>
</evidence>
<dbReference type="SUPFAM" id="SSF90257">
    <property type="entry name" value="Myosin rod fragments"/>
    <property type="match status" value="1"/>
</dbReference>
<dbReference type="Gene3D" id="1.20.5.490">
    <property type="entry name" value="Single helix bin"/>
    <property type="match status" value="1"/>
</dbReference>